<dbReference type="RefSeq" id="WP_138233346.1">
    <property type="nucleotide sequence ID" value="NZ_AP022577.1"/>
</dbReference>
<dbReference type="PANTHER" id="PTHR46623:SF6">
    <property type="entry name" value="ALPHA_BETA-HYDROLASES SUPERFAMILY PROTEIN"/>
    <property type="match status" value="1"/>
</dbReference>
<reference evidence="2 3" key="1">
    <citation type="journal article" date="2019" name="Emerg. Microbes Infect.">
        <title>Comprehensive subspecies identification of 175 nontuberculous mycobacteria species based on 7547 genomic profiles.</title>
        <authorList>
            <person name="Matsumoto Y."/>
            <person name="Kinjo T."/>
            <person name="Motooka D."/>
            <person name="Nabeya D."/>
            <person name="Jung N."/>
            <person name="Uechi K."/>
            <person name="Horii T."/>
            <person name="Iida T."/>
            <person name="Fujita J."/>
            <person name="Nakamura S."/>
        </authorList>
    </citation>
    <scope>NUCLEOTIDE SEQUENCE [LARGE SCALE GENOMIC DNA]</scope>
    <source>
        <strain evidence="2 3">JCM 15296</strain>
    </source>
</reference>
<dbReference type="SUPFAM" id="SSF53474">
    <property type="entry name" value="alpha/beta-Hydrolases"/>
    <property type="match status" value="1"/>
</dbReference>
<dbReference type="Proteomes" id="UP000465609">
    <property type="component" value="Chromosome"/>
</dbReference>
<dbReference type="InterPro" id="IPR029058">
    <property type="entry name" value="AB_hydrolase_fold"/>
</dbReference>
<keyword evidence="3" id="KW-1185">Reference proteome</keyword>
<name>A0ABM7I6T8_9MYCO</name>
<dbReference type="InterPro" id="IPR051049">
    <property type="entry name" value="Dienelactone_hydrolase-like"/>
</dbReference>
<protein>
    <submittedName>
        <fullName evidence="2">Carboxymethylenebutenolidase</fullName>
    </submittedName>
</protein>
<dbReference type="Pfam" id="PF01738">
    <property type="entry name" value="DLH"/>
    <property type="match status" value="1"/>
</dbReference>
<feature type="domain" description="Dienelactone hydrolase" evidence="1">
    <location>
        <begin position="13"/>
        <end position="233"/>
    </location>
</feature>
<proteinExistence type="predicted"/>
<dbReference type="EMBL" id="AP022577">
    <property type="protein sequence ID" value="BBX82267.1"/>
    <property type="molecule type" value="Genomic_DNA"/>
</dbReference>
<dbReference type="InterPro" id="IPR002925">
    <property type="entry name" value="Dienelactn_hydro"/>
</dbReference>
<dbReference type="PANTHER" id="PTHR46623">
    <property type="entry name" value="CARBOXYMETHYLENEBUTENOLIDASE-RELATED"/>
    <property type="match status" value="1"/>
</dbReference>
<sequence length="235" mass="24898">MPLITFPTPSGPIPGYLAVPESSGPWPAVVVIQDVRGLTADIRSSADRFAADGHLVLAPDLYGGHSPKVTCVAKTIRSHFTGTGPAYDDIEAARAYLLADQRCSGKVGIAGFCMGGGFALVVASRGGYSAVAAMYGLAPDDIEALEQSCPIVASYGAKDLIVKTGAAQQLEAVLTRAGVPHDVKEYPQVGHAFMNDFGLPIALRPVETIARMEFSELEAEDSWSRIFAFFKDHLT</sequence>
<evidence type="ECO:0000313" key="2">
    <source>
        <dbReference type="EMBL" id="BBX82267.1"/>
    </source>
</evidence>
<evidence type="ECO:0000259" key="1">
    <source>
        <dbReference type="Pfam" id="PF01738"/>
    </source>
</evidence>
<accession>A0ABM7I6T8</accession>
<organism evidence="2 3">
    <name type="scientific">Mycolicibacterium aubagnense</name>
    <dbReference type="NCBI Taxonomy" id="319707"/>
    <lineage>
        <taxon>Bacteria</taxon>
        <taxon>Bacillati</taxon>
        <taxon>Actinomycetota</taxon>
        <taxon>Actinomycetes</taxon>
        <taxon>Mycobacteriales</taxon>
        <taxon>Mycobacteriaceae</taxon>
        <taxon>Mycolicibacterium</taxon>
    </lineage>
</organism>
<gene>
    <name evidence="2" type="ORF">MAUB_01400</name>
</gene>
<dbReference type="Gene3D" id="3.40.50.1820">
    <property type="entry name" value="alpha/beta hydrolase"/>
    <property type="match status" value="1"/>
</dbReference>
<evidence type="ECO:0000313" key="3">
    <source>
        <dbReference type="Proteomes" id="UP000465609"/>
    </source>
</evidence>